<dbReference type="GO" id="GO:0004633">
    <property type="term" value="F:phosphopantothenoylcysteine decarboxylase activity"/>
    <property type="evidence" value="ECO:0007669"/>
    <property type="project" value="UniProtKB-EC"/>
</dbReference>
<dbReference type="InterPro" id="IPR036551">
    <property type="entry name" value="Flavin_trans-like"/>
</dbReference>
<comment type="function">
    <text evidence="3">Catalyzes two sequential steps in the biosynthesis of coenzyme A. In the first step cysteine is conjugated to 4'-phosphopantothenate to form 4-phosphopantothenoylcysteine. In the second step the latter compound is decarboxylated to form 4'-phosphopantotheine.</text>
</comment>
<dbReference type="Pfam" id="PF04127">
    <property type="entry name" value="DFP"/>
    <property type="match status" value="1"/>
</dbReference>
<comment type="cofactor">
    <cofactor evidence="3">
        <name>FMN</name>
        <dbReference type="ChEBI" id="CHEBI:58210"/>
    </cofactor>
    <text evidence="3">Binds 1 FMN per subunit.</text>
</comment>
<organism evidence="7 8">
    <name type="scientific">Paenibacillus arenosi</name>
    <dbReference type="NCBI Taxonomy" id="2774142"/>
    <lineage>
        <taxon>Bacteria</taxon>
        <taxon>Bacillati</taxon>
        <taxon>Bacillota</taxon>
        <taxon>Bacilli</taxon>
        <taxon>Bacillales</taxon>
        <taxon>Paenibacillaceae</taxon>
        <taxon>Paenibacillus</taxon>
    </lineage>
</organism>
<evidence type="ECO:0000259" key="6">
    <source>
        <dbReference type="Pfam" id="PF04127"/>
    </source>
</evidence>
<protein>
    <recommendedName>
        <fullName evidence="3">Coenzyme A biosynthesis bifunctional protein CoaBC</fullName>
    </recommendedName>
    <alternativeName>
        <fullName evidence="3">DNA/pantothenate metabolism flavoprotein</fullName>
    </alternativeName>
    <alternativeName>
        <fullName evidence="3">Phosphopantothenoylcysteine synthetase/decarboxylase</fullName>
        <shortName evidence="3">PPCS-PPCDC</shortName>
    </alternativeName>
    <domain>
        <recommendedName>
            <fullName evidence="3">Phosphopantothenoylcysteine decarboxylase</fullName>
            <shortName evidence="3">PPC decarboxylase</shortName>
            <shortName evidence="3">PPC-DC</shortName>
            <ecNumber evidence="3">4.1.1.36</ecNumber>
        </recommendedName>
        <alternativeName>
            <fullName evidence="3">CoaC</fullName>
        </alternativeName>
    </domain>
    <domain>
        <recommendedName>
            <fullName evidence="3">Phosphopantothenate--cysteine ligase</fullName>
            <ecNumber evidence="3">6.3.2.5</ecNumber>
        </recommendedName>
        <alternativeName>
            <fullName evidence="3">CoaB</fullName>
        </alternativeName>
        <alternativeName>
            <fullName evidence="3">Phosphopantothenoylcysteine synthetase</fullName>
            <shortName evidence="3">PPC synthetase</shortName>
            <shortName evidence="3">PPC-S</shortName>
        </alternativeName>
    </domain>
</protein>
<keyword evidence="8" id="KW-1185">Reference proteome</keyword>
<feature type="active site" description="Proton donor" evidence="3">
    <location>
        <position position="157"/>
    </location>
</feature>
<comment type="caution">
    <text evidence="7">The sequence shown here is derived from an EMBL/GenBank/DDBJ whole genome shotgun (WGS) entry which is preliminary data.</text>
</comment>
<feature type="region of interest" description="Phosphopantothenoylcysteine decarboxylase" evidence="3">
    <location>
        <begin position="1"/>
        <end position="214"/>
    </location>
</feature>
<comment type="function">
    <text evidence="4">Catalyzes two steps in the biosynthesis of coenzyme A. In the first step cysteine is conjugated to 4'-phosphopantothenate to form 4-phosphopantothenoylcysteine, in the latter compound is decarboxylated to form 4'-phosphopantotheine.</text>
</comment>
<dbReference type="GO" id="GO:0004632">
    <property type="term" value="F:phosphopantothenate--cysteine ligase activity"/>
    <property type="evidence" value="ECO:0007669"/>
    <property type="project" value="UniProtKB-EC"/>
</dbReference>
<feature type="binding site" evidence="3">
    <location>
        <position position="303"/>
    </location>
    <ligand>
        <name>CTP</name>
        <dbReference type="ChEBI" id="CHEBI:37563"/>
    </ligand>
</feature>
<sequence length="429" mass="46092">MLHGKTIVLGITGGIAAYKAAALCSKLTQAGASVHVIMTESATKFIPELTLQTLSRNPVYTDTFDERDPSVVSHINLADRADLFLIAPATANILAKMAYGLADDMLSTTLLATTAPVMVAPAMNVHMYAHPAVQHNMELLRQRGVHFIEPAEGPLACGYTGKGRLEEPELIVEHVNQFVEGAAIRSSLYSVSSDGINESVAAIDNKPDLLAGRRVMVTAGGTLERIDPVRYLTNDASGKMGIAIAEAARDMGADVTLIAGQVQTMIPAGVDVIRVESALDMLTAVQAHYDKTDIVVKAAAVADYRPKFRAEQKIKKTADSLVLELERNPDILAWLGEHKQHQVLVGFAAETHNVAEFAQGKLKRKNCDLIVANDVSRSDIGFGSDNNEVLIFDGQGLVESVSVRAKQDVAKRVLAQAAKLLPEEVLVID</sequence>
<feature type="domain" description="DNA/pantothenate metabolism flavoprotein C-terminal" evidence="6">
    <location>
        <begin position="210"/>
        <end position="419"/>
    </location>
</feature>
<comment type="catalytic activity">
    <reaction evidence="3 4">
        <text>N-[(R)-4-phosphopantothenoyl]-L-cysteine + H(+) = (R)-4'-phosphopantetheine + CO2</text>
        <dbReference type="Rhea" id="RHEA:16793"/>
        <dbReference type="ChEBI" id="CHEBI:15378"/>
        <dbReference type="ChEBI" id="CHEBI:16526"/>
        <dbReference type="ChEBI" id="CHEBI:59458"/>
        <dbReference type="ChEBI" id="CHEBI:61723"/>
        <dbReference type="EC" id="4.1.1.36"/>
    </reaction>
</comment>
<comment type="caution">
    <text evidence="3">Lacks conserved residue(s) required for the propagation of feature annotation.</text>
</comment>
<dbReference type="EC" id="4.1.1.36" evidence="3"/>
<keyword evidence="3" id="KW-0479">Metal-binding</keyword>
<proteinExistence type="inferred from homology"/>
<comment type="catalytic activity">
    <reaction evidence="3 4">
        <text>(R)-4'-phosphopantothenate + L-cysteine + CTP = N-[(R)-4-phosphopantothenoyl]-L-cysteine + CMP + diphosphate + H(+)</text>
        <dbReference type="Rhea" id="RHEA:19397"/>
        <dbReference type="ChEBI" id="CHEBI:10986"/>
        <dbReference type="ChEBI" id="CHEBI:15378"/>
        <dbReference type="ChEBI" id="CHEBI:33019"/>
        <dbReference type="ChEBI" id="CHEBI:35235"/>
        <dbReference type="ChEBI" id="CHEBI:37563"/>
        <dbReference type="ChEBI" id="CHEBI:59458"/>
        <dbReference type="ChEBI" id="CHEBI:60377"/>
        <dbReference type="EC" id="6.3.2.5"/>
    </reaction>
</comment>
<keyword evidence="3 4" id="KW-0288">FMN</keyword>
<gene>
    <name evidence="3 7" type="primary">coaBC</name>
    <name evidence="7" type="ORF">IFO66_00960</name>
</gene>
<dbReference type="SUPFAM" id="SSF102645">
    <property type="entry name" value="CoaB-like"/>
    <property type="match status" value="1"/>
</dbReference>
<keyword evidence="3 4" id="KW-0436">Ligase</keyword>
<dbReference type="InterPro" id="IPR005252">
    <property type="entry name" value="CoaBC"/>
</dbReference>
<comment type="pathway">
    <text evidence="3 4">Cofactor biosynthesis; coenzyme A biosynthesis; CoA from (R)-pantothenate: step 3/5.</text>
</comment>
<name>A0ABR9AUI5_9BACL</name>
<feature type="region of interest" description="Phosphopantothenate--cysteine ligase" evidence="3">
    <location>
        <begin position="215"/>
        <end position="429"/>
    </location>
</feature>
<dbReference type="Proteomes" id="UP000634529">
    <property type="component" value="Unassembled WGS sequence"/>
</dbReference>
<evidence type="ECO:0000313" key="7">
    <source>
        <dbReference type="EMBL" id="MBD8496865.1"/>
    </source>
</evidence>
<evidence type="ECO:0000256" key="4">
    <source>
        <dbReference type="RuleBase" id="RU364078"/>
    </source>
</evidence>
<comment type="similarity">
    <text evidence="3 4">In the C-terminal section; belongs to the PPC synthetase family.</text>
</comment>
<dbReference type="EMBL" id="JACYTN010000001">
    <property type="protein sequence ID" value="MBD8496865.1"/>
    <property type="molecule type" value="Genomic_DNA"/>
</dbReference>
<keyword evidence="3" id="KW-0460">Magnesium</keyword>
<comment type="pathway">
    <text evidence="3 4">Cofactor biosynthesis; coenzyme A biosynthesis; CoA from (R)-pantothenate: step 2/5.</text>
</comment>
<evidence type="ECO:0000256" key="2">
    <source>
        <dbReference type="ARBA" id="ARBA00023239"/>
    </source>
</evidence>
<dbReference type="InterPro" id="IPR007085">
    <property type="entry name" value="DNA/pantothenate-metab_flavo_C"/>
</dbReference>
<feature type="binding site" evidence="3">
    <location>
        <begin position="329"/>
        <end position="332"/>
    </location>
    <ligand>
        <name>CTP</name>
        <dbReference type="ChEBI" id="CHEBI:37563"/>
    </ligand>
</feature>
<dbReference type="InterPro" id="IPR035929">
    <property type="entry name" value="CoaB-like_sf"/>
</dbReference>
<dbReference type="Gene3D" id="3.40.50.10300">
    <property type="entry name" value="CoaB-like"/>
    <property type="match status" value="1"/>
</dbReference>
<evidence type="ECO:0000256" key="1">
    <source>
        <dbReference type="ARBA" id="ARBA00022793"/>
    </source>
</evidence>
<dbReference type="RefSeq" id="WP_192023690.1">
    <property type="nucleotide sequence ID" value="NZ_JACYTN010000001.1"/>
</dbReference>
<keyword evidence="1 3" id="KW-0210">Decarboxylase</keyword>
<keyword evidence="3 4" id="KW-0285">Flavoprotein</keyword>
<dbReference type="InterPro" id="IPR003382">
    <property type="entry name" value="Flavoprotein"/>
</dbReference>
<comment type="similarity">
    <text evidence="3 4">In the N-terminal section; belongs to the HFCD (homo-oligomeric flavin containing Cys decarboxylase) superfamily.</text>
</comment>
<feature type="domain" description="Flavoprotein" evidence="5">
    <location>
        <begin position="5"/>
        <end position="177"/>
    </location>
</feature>
<feature type="binding site" evidence="3">
    <location>
        <position position="365"/>
    </location>
    <ligand>
        <name>CTP</name>
        <dbReference type="ChEBI" id="CHEBI:37563"/>
    </ligand>
</feature>
<dbReference type="SUPFAM" id="SSF52507">
    <property type="entry name" value="Homo-oligomeric flavin-containing Cys decarboxylases, HFCD"/>
    <property type="match status" value="1"/>
</dbReference>
<evidence type="ECO:0000313" key="8">
    <source>
        <dbReference type="Proteomes" id="UP000634529"/>
    </source>
</evidence>
<feature type="binding site" evidence="3">
    <location>
        <position position="347"/>
    </location>
    <ligand>
        <name>CTP</name>
        <dbReference type="ChEBI" id="CHEBI:37563"/>
    </ligand>
</feature>
<reference evidence="7 8" key="1">
    <citation type="submission" date="2020-09" db="EMBL/GenBank/DDBJ databases">
        <title>Paenibacillus sp. CAU 1523 isolated from sand of Haeundae Beach.</title>
        <authorList>
            <person name="Kim W."/>
        </authorList>
    </citation>
    <scope>NUCLEOTIDE SEQUENCE [LARGE SCALE GENOMIC DNA]</scope>
    <source>
        <strain evidence="7 8">CAU 1523</strain>
    </source>
</reference>
<dbReference type="HAMAP" id="MF_02225">
    <property type="entry name" value="CoaBC"/>
    <property type="match status" value="1"/>
</dbReference>
<dbReference type="EC" id="6.3.2.5" evidence="3"/>
<dbReference type="Gene3D" id="3.40.50.1950">
    <property type="entry name" value="Flavin prenyltransferase-like"/>
    <property type="match status" value="1"/>
</dbReference>
<evidence type="ECO:0000259" key="5">
    <source>
        <dbReference type="Pfam" id="PF02441"/>
    </source>
</evidence>
<comment type="cofactor">
    <cofactor evidence="3">
        <name>Mg(2+)</name>
        <dbReference type="ChEBI" id="CHEBI:18420"/>
    </cofactor>
</comment>
<dbReference type="NCBIfam" id="TIGR00521">
    <property type="entry name" value="coaBC_dfp"/>
    <property type="match status" value="2"/>
</dbReference>
<dbReference type="PANTHER" id="PTHR14359:SF6">
    <property type="entry name" value="PHOSPHOPANTOTHENOYLCYSTEINE DECARBOXYLASE"/>
    <property type="match status" value="1"/>
</dbReference>
<evidence type="ECO:0000256" key="3">
    <source>
        <dbReference type="HAMAP-Rule" id="MF_02225"/>
    </source>
</evidence>
<accession>A0ABR9AUI5</accession>
<dbReference type="PANTHER" id="PTHR14359">
    <property type="entry name" value="HOMO-OLIGOMERIC FLAVIN CONTAINING CYS DECARBOXYLASE FAMILY"/>
    <property type="match status" value="1"/>
</dbReference>
<feature type="binding site" evidence="3">
    <location>
        <position position="361"/>
    </location>
    <ligand>
        <name>CTP</name>
        <dbReference type="ChEBI" id="CHEBI:37563"/>
    </ligand>
</feature>
<feature type="binding site" evidence="3">
    <location>
        <position position="313"/>
    </location>
    <ligand>
        <name>CTP</name>
        <dbReference type="ChEBI" id="CHEBI:37563"/>
    </ligand>
</feature>
<keyword evidence="2 3" id="KW-0456">Lyase</keyword>
<keyword evidence="3" id="KW-0511">Multifunctional enzyme</keyword>
<dbReference type="Pfam" id="PF02441">
    <property type="entry name" value="Flavoprotein"/>
    <property type="match status" value="1"/>
</dbReference>